<organism evidence="1 2">
    <name type="scientific">Oxalicibacterium solurbis</name>
    <dbReference type="NCBI Taxonomy" id="69280"/>
    <lineage>
        <taxon>Bacteria</taxon>
        <taxon>Pseudomonadati</taxon>
        <taxon>Pseudomonadota</taxon>
        <taxon>Betaproteobacteria</taxon>
        <taxon>Burkholderiales</taxon>
        <taxon>Oxalobacteraceae</taxon>
        <taxon>Oxalicibacterium</taxon>
    </lineage>
</organism>
<gene>
    <name evidence="1" type="ORF">GCM10011430_20740</name>
</gene>
<reference evidence="1" key="2">
    <citation type="submission" date="2020-09" db="EMBL/GenBank/DDBJ databases">
        <authorList>
            <person name="Sun Q."/>
            <person name="Sedlacek I."/>
        </authorList>
    </citation>
    <scope>NUCLEOTIDE SEQUENCE</scope>
    <source>
        <strain evidence="1">CCM 7664</strain>
    </source>
</reference>
<keyword evidence="2" id="KW-1185">Reference proteome</keyword>
<dbReference type="RefSeq" id="WP_188421459.1">
    <property type="nucleotide sequence ID" value="NZ_BMDP01000003.1"/>
</dbReference>
<name>A0A8J3B4J0_9BURK</name>
<sequence length="72" mass="8217">MTVIEEFKVKNASGKVVILQHIGKGISYLDFGSTHLPRDFEGYRVKYTDRIAQPKSDGTFELRDSHEAFSRV</sequence>
<reference evidence="1" key="1">
    <citation type="journal article" date="2014" name="Int. J. Syst. Evol. Microbiol.">
        <title>Complete genome sequence of Corynebacterium casei LMG S-19264T (=DSM 44701T), isolated from a smear-ripened cheese.</title>
        <authorList>
            <consortium name="US DOE Joint Genome Institute (JGI-PGF)"/>
            <person name="Walter F."/>
            <person name="Albersmeier A."/>
            <person name="Kalinowski J."/>
            <person name="Ruckert C."/>
        </authorList>
    </citation>
    <scope>NUCLEOTIDE SEQUENCE</scope>
    <source>
        <strain evidence="1">CCM 7664</strain>
    </source>
</reference>
<protein>
    <submittedName>
        <fullName evidence="1">Uncharacterized protein</fullName>
    </submittedName>
</protein>
<proteinExistence type="predicted"/>
<evidence type="ECO:0000313" key="2">
    <source>
        <dbReference type="Proteomes" id="UP000627205"/>
    </source>
</evidence>
<dbReference type="Proteomes" id="UP000627205">
    <property type="component" value="Unassembled WGS sequence"/>
</dbReference>
<dbReference type="EMBL" id="BMDP01000003">
    <property type="protein sequence ID" value="GGI54900.1"/>
    <property type="molecule type" value="Genomic_DNA"/>
</dbReference>
<comment type="caution">
    <text evidence="1">The sequence shown here is derived from an EMBL/GenBank/DDBJ whole genome shotgun (WGS) entry which is preliminary data.</text>
</comment>
<accession>A0A8J3B4J0</accession>
<evidence type="ECO:0000313" key="1">
    <source>
        <dbReference type="EMBL" id="GGI54900.1"/>
    </source>
</evidence>
<dbReference type="AlphaFoldDB" id="A0A8J3B4J0"/>